<evidence type="ECO:0000313" key="2">
    <source>
        <dbReference type="EMBL" id="CAE0403982.1"/>
    </source>
</evidence>
<feature type="region of interest" description="Disordered" evidence="1">
    <location>
        <begin position="1"/>
        <end position="27"/>
    </location>
</feature>
<sequence>MVRLYRSSSPGKRRFIENDSDISATRSPICGASVLGKIIQGKSSNTNFDNNTNPSQSSSSWNRREPEYVSIHSKKGGFQQGSVSYEPIGSSVHSTYSSGRKSPESTESSTSSSHSHEDEEEDGDKESENRPAPYVLQFEPQLEQVQKVDSSNASDEVDREQLRMDRLQAWMEQQQKSGPNSQSQKNSSNGLQLPTPGISIRNRSHFWSANLPVVTEERSFEVEDSSIASSPSLKEEGEQTRNVRTYSSPERNEMLLAMRQLVLKQQAALSEMAEENKHYRRELHECRQLLQLAKEAYTKKHRQIENFMVEKESADAEVLWLREEVKTLRDEVRKHQEAKNTWTSSKSSEEVEERLRKARAETPEKRKSIQTKCEEATPAPSPVTSPVQSPVRDNLKLKSILPEINYLSDEADSDGEDLMKEFRDLRATLEGAGISTNEVEQRLQMQRMAVSTTDSESRDDGNLSPEMWLQDEDDKAPDDEMRDWARSRSPAPSKRSQEFTRGRVHQPPSNQVVPRERSRTPSEISAAGSSVSATSSVASQRSREEVALFKSRLGAIQKKREQRKHIEENVGSRSGRVRFT</sequence>
<feature type="compositionally biased region" description="Polar residues" evidence="1">
    <location>
        <begin position="1"/>
        <end position="10"/>
    </location>
</feature>
<feature type="region of interest" description="Disordered" evidence="1">
    <location>
        <begin position="220"/>
        <end position="244"/>
    </location>
</feature>
<proteinExistence type="predicted"/>
<feature type="compositionally biased region" description="Low complexity" evidence="1">
    <location>
        <begin position="525"/>
        <end position="539"/>
    </location>
</feature>
<feature type="region of interest" description="Disordered" evidence="1">
    <location>
        <begin position="42"/>
        <end position="159"/>
    </location>
</feature>
<accession>A0A7S3P4D9</accession>
<reference evidence="2" key="1">
    <citation type="submission" date="2021-01" db="EMBL/GenBank/DDBJ databases">
        <authorList>
            <person name="Corre E."/>
            <person name="Pelletier E."/>
            <person name="Niang G."/>
            <person name="Scheremetjew M."/>
            <person name="Finn R."/>
            <person name="Kale V."/>
            <person name="Holt S."/>
            <person name="Cochrane G."/>
            <person name="Meng A."/>
            <person name="Brown T."/>
            <person name="Cohen L."/>
        </authorList>
    </citation>
    <scope>NUCLEOTIDE SEQUENCE</scope>
    <source>
        <strain evidence="2">CCMP127</strain>
    </source>
</reference>
<feature type="region of interest" description="Disordered" evidence="1">
    <location>
        <begin position="446"/>
        <end position="544"/>
    </location>
</feature>
<feature type="region of interest" description="Disordered" evidence="1">
    <location>
        <begin position="335"/>
        <end position="390"/>
    </location>
</feature>
<organism evidence="2">
    <name type="scientific">Amphora coffeiformis</name>
    <dbReference type="NCBI Taxonomy" id="265554"/>
    <lineage>
        <taxon>Eukaryota</taxon>
        <taxon>Sar</taxon>
        <taxon>Stramenopiles</taxon>
        <taxon>Ochrophyta</taxon>
        <taxon>Bacillariophyta</taxon>
        <taxon>Bacillariophyceae</taxon>
        <taxon>Bacillariophycidae</taxon>
        <taxon>Thalassiophysales</taxon>
        <taxon>Catenulaceae</taxon>
        <taxon>Amphora</taxon>
    </lineage>
</organism>
<evidence type="ECO:0000256" key="1">
    <source>
        <dbReference type="SAM" id="MobiDB-lite"/>
    </source>
</evidence>
<gene>
    <name evidence="2" type="ORF">ACOF00016_LOCUS2167</name>
</gene>
<dbReference type="AlphaFoldDB" id="A0A7S3P4D9"/>
<feature type="compositionally biased region" description="Low complexity" evidence="1">
    <location>
        <begin position="376"/>
        <end position="390"/>
    </location>
</feature>
<dbReference type="EMBL" id="HBIM01002483">
    <property type="protein sequence ID" value="CAE0403982.1"/>
    <property type="molecule type" value="Transcribed_RNA"/>
</dbReference>
<protein>
    <submittedName>
        <fullName evidence="2">Uncharacterized protein</fullName>
    </submittedName>
</protein>
<name>A0A7S3P4D9_9STRA</name>
<feature type="compositionally biased region" description="Basic and acidic residues" evidence="1">
    <location>
        <begin position="347"/>
        <end position="375"/>
    </location>
</feature>
<feature type="compositionally biased region" description="Polar residues" evidence="1">
    <location>
        <begin position="172"/>
        <end position="192"/>
    </location>
</feature>
<feature type="region of interest" description="Disordered" evidence="1">
    <location>
        <begin position="172"/>
        <end position="199"/>
    </location>
</feature>
<feature type="compositionally biased region" description="Polar residues" evidence="1">
    <location>
        <begin position="143"/>
        <end position="154"/>
    </location>
</feature>
<feature type="compositionally biased region" description="Polar residues" evidence="1">
    <location>
        <begin position="42"/>
        <end position="61"/>
    </location>
</feature>
<feature type="compositionally biased region" description="Polar residues" evidence="1">
    <location>
        <begin position="91"/>
        <end position="100"/>
    </location>
</feature>